<organism evidence="5 8">
    <name type="scientific">Myxococcus fulvus</name>
    <dbReference type="NCBI Taxonomy" id="33"/>
    <lineage>
        <taxon>Bacteria</taxon>
        <taxon>Pseudomonadati</taxon>
        <taxon>Myxococcota</taxon>
        <taxon>Myxococcia</taxon>
        <taxon>Myxococcales</taxon>
        <taxon>Cystobacterineae</taxon>
        <taxon>Myxococcaceae</taxon>
        <taxon>Myxococcus</taxon>
    </lineage>
</organism>
<dbReference type="PANTHER" id="PTHR45982:SF1">
    <property type="entry name" value="REGULATOR OF CHROMOSOME CONDENSATION"/>
    <property type="match status" value="1"/>
</dbReference>
<dbReference type="Gene3D" id="2.130.10.30">
    <property type="entry name" value="Regulator of chromosome condensation 1/beta-lactamase-inhibitor protein II"/>
    <property type="match status" value="4"/>
</dbReference>
<dbReference type="InterPro" id="IPR000408">
    <property type="entry name" value="Reg_chr_condens"/>
</dbReference>
<evidence type="ECO:0000256" key="3">
    <source>
        <dbReference type="SAM" id="MobiDB-lite"/>
    </source>
</evidence>
<dbReference type="GO" id="GO:0005737">
    <property type="term" value="C:cytoplasm"/>
    <property type="evidence" value="ECO:0007669"/>
    <property type="project" value="TreeGrafter"/>
</dbReference>
<dbReference type="Pfam" id="PF13540">
    <property type="entry name" value="RCC1_2"/>
    <property type="match status" value="2"/>
</dbReference>
<keyword evidence="1" id="KW-0344">Guanine-nucleotide releasing factor</keyword>
<protein>
    <submittedName>
        <fullName evidence="6">Alpha-tubulin suppressor</fullName>
    </submittedName>
</protein>
<feature type="region of interest" description="Disordered" evidence="3">
    <location>
        <begin position="28"/>
        <end position="49"/>
    </location>
</feature>
<dbReference type="GO" id="GO:0005085">
    <property type="term" value="F:guanyl-nucleotide exchange factor activity"/>
    <property type="evidence" value="ECO:0007669"/>
    <property type="project" value="TreeGrafter"/>
</dbReference>
<dbReference type="Proteomes" id="UP000183760">
    <property type="component" value="Unassembled WGS sequence"/>
</dbReference>
<keyword evidence="2" id="KW-0677">Repeat</keyword>
<evidence type="ECO:0000256" key="2">
    <source>
        <dbReference type="ARBA" id="ARBA00022737"/>
    </source>
</evidence>
<dbReference type="EMBL" id="FOIB01000002">
    <property type="protein sequence ID" value="SET64886.1"/>
    <property type="molecule type" value="Genomic_DNA"/>
</dbReference>
<name>A0A511SWP0_MYXFU</name>
<dbReference type="InterPro" id="IPR009091">
    <property type="entry name" value="RCC1/BLIP-II"/>
</dbReference>
<evidence type="ECO:0000313" key="8">
    <source>
        <dbReference type="Proteomes" id="UP000321514"/>
    </source>
</evidence>
<evidence type="ECO:0000259" key="4">
    <source>
        <dbReference type="Pfam" id="PF25390"/>
    </source>
</evidence>
<evidence type="ECO:0000313" key="5">
    <source>
        <dbReference type="EMBL" id="GEN05872.1"/>
    </source>
</evidence>
<dbReference type="AlphaFoldDB" id="A0A511SWP0"/>
<feature type="domain" description="RCC1-like" evidence="4">
    <location>
        <begin position="41"/>
        <end position="282"/>
    </location>
</feature>
<sequence length="740" mass="76593">MSHPSSSRLRGVLGITLGLLLSVGCGQQEPGAESRSEDSQSAAISRTRPRVKLAANENHSLAIRANGTVWASGRNFAGVLGREDISGSATPLEVPGLTGALSVAAGSAFSMALRSGGTVWTWGQGVWGQLGSPDYPAAGATRATPAQVPGLEGVVAIAAGSTHALALKGDGTVWAWGLNSNGQLGTGASGAQQNTPVQVSGLANVAAVFARGATSFAIRSDGTLWGWGSNEYAVLGSHLFPDQSAFPRQVPGLTNVVAVSQGLEHVLAVKSDSTVWTWGMKDPGIESYYVEPVQVAGLTGVVDVAAGTNSSYAIKSNGTVWSWGENTHGQLGDGTKQRRPNPILVPGLTGVSTLAAGATHVLALRGDGSIWSWGSNYKGELGDGVPMNTATPALVQDANVTGALAVAAGHSHSLLLQSDGTVWSWGDNEAGQLGDGTRVRRIVPAQVPTLQDITAIAAAGQRSLALRVDGTVWAWGKNTLVPTRVPGLENVTAISTSLEHSLALRDDATVWAWGTNTEGQLGDGTLTSRTTPVKVLTLTNVMKISATNYNSYAITYDGSAWAWGYNGYGQVGDGTTTLRRSTPVRIPGLSNVVAIAGGSYHGMAVLVDGSGWSWGVDYRGAGMSLFTNANRLVPRPMYVTGLFDVVSSESMAVATTFTGTAWARGTNTWGQVGDGTTDFLEEAIQVQGITSGVTSIALGDRHTLAIHSDGTLWSWGNNSDGQLARGQAFDTLLPAPSLLD</sequence>
<evidence type="ECO:0000256" key="1">
    <source>
        <dbReference type="ARBA" id="ARBA00022658"/>
    </source>
</evidence>
<dbReference type="InterPro" id="IPR058923">
    <property type="entry name" value="RCC1-like_dom"/>
</dbReference>
<evidence type="ECO:0000313" key="7">
    <source>
        <dbReference type="Proteomes" id="UP000183760"/>
    </source>
</evidence>
<keyword evidence="7" id="KW-1185">Reference proteome</keyword>
<feature type="domain" description="RCC1-like" evidence="4">
    <location>
        <begin position="350"/>
        <end position="618"/>
    </location>
</feature>
<reference evidence="6 7" key="1">
    <citation type="submission" date="2016-10" db="EMBL/GenBank/DDBJ databases">
        <authorList>
            <person name="Varghese N."/>
            <person name="Submissions S."/>
        </authorList>
    </citation>
    <scope>NUCLEOTIDE SEQUENCE [LARGE SCALE GENOMIC DNA]</scope>
    <source>
        <strain evidence="6 7">DSM 16525</strain>
    </source>
</reference>
<dbReference type="PANTHER" id="PTHR45982">
    <property type="entry name" value="REGULATOR OF CHROMOSOME CONDENSATION"/>
    <property type="match status" value="1"/>
</dbReference>
<dbReference type="Proteomes" id="UP000321514">
    <property type="component" value="Unassembled WGS sequence"/>
</dbReference>
<dbReference type="Pfam" id="PF25390">
    <property type="entry name" value="WD40_RLD"/>
    <property type="match status" value="2"/>
</dbReference>
<comment type="caution">
    <text evidence="5">The sequence shown here is derived from an EMBL/GenBank/DDBJ whole genome shotgun (WGS) entry which is preliminary data.</text>
</comment>
<dbReference type="PRINTS" id="PR00633">
    <property type="entry name" value="RCCNDNSATION"/>
</dbReference>
<dbReference type="PROSITE" id="PS00626">
    <property type="entry name" value="RCC1_2"/>
    <property type="match status" value="2"/>
</dbReference>
<dbReference type="OrthoDB" id="9758365at2"/>
<dbReference type="SUPFAM" id="SSF50985">
    <property type="entry name" value="RCC1/BLIP-II"/>
    <property type="match status" value="3"/>
</dbReference>
<dbReference type="PROSITE" id="PS50012">
    <property type="entry name" value="RCC1_3"/>
    <property type="match status" value="12"/>
</dbReference>
<dbReference type="EMBL" id="BJXR01000013">
    <property type="protein sequence ID" value="GEN05872.1"/>
    <property type="molecule type" value="Genomic_DNA"/>
</dbReference>
<reference evidence="5 8" key="2">
    <citation type="submission" date="2019-07" db="EMBL/GenBank/DDBJ databases">
        <title>Whole genome shotgun sequence of Myxococcus fulvus NBRC 100333.</title>
        <authorList>
            <person name="Hosoyama A."/>
            <person name="Uohara A."/>
            <person name="Ohji S."/>
            <person name="Ichikawa N."/>
        </authorList>
    </citation>
    <scope>NUCLEOTIDE SEQUENCE [LARGE SCALE GENOMIC DNA]</scope>
    <source>
        <strain evidence="5 8">NBRC 100333</strain>
    </source>
</reference>
<gene>
    <name evidence="5" type="ORF">MFU01_09090</name>
    <name evidence="6" type="ORF">SAMN05443572_1021008</name>
</gene>
<accession>A0A511SWP0</accession>
<evidence type="ECO:0000313" key="6">
    <source>
        <dbReference type="EMBL" id="SET64886.1"/>
    </source>
</evidence>
<dbReference type="InterPro" id="IPR051553">
    <property type="entry name" value="Ran_GTPase-activating"/>
</dbReference>
<proteinExistence type="predicted"/>